<keyword evidence="1" id="KW-0812">Transmembrane</keyword>
<feature type="transmembrane region" description="Helical" evidence="1">
    <location>
        <begin position="38"/>
        <end position="55"/>
    </location>
</feature>
<keyword evidence="1" id="KW-0472">Membrane</keyword>
<reference evidence="2" key="2">
    <citation type="journal article" date="2021" name="Microorganisms">
        <title>Extensive Genome Exploration of Clostridium botulinum Group III Field Strains.</title>
        <authorList>
            <person name="Fillo S."/>
            <person name="Giordani F."/>
            <person name="Tonon E."/>
            <person name="Drigo I."/>
            <person name="Anselmo A."/>
            <person name="Fortunato A."/>
            <person name="Lista F."/>
            <person name="Bano L."/>
        </authorList>
    </citation>
    <scope>NUCLEOTIDE SEQUENCE</scope>
    <source>
        <strain evidence="2">IZSVe-TV_9877_3_12</strain>
    </source>
</reference>
<dbReference type="Proteomes" id="UP000813637">
    <property type="component" value="Unassembled WGS sequence"/>
</dbReference>
<dbReference type="AlphaFoldDB" id="A0A9Q3YZ77"/>
<evidence type="ECO:0000256" key="1">
    <source>
        <dbReference type="SAM" id="Phobius"/>
    </source>
</evidence>
<comment type="caution">
    <text evidence="2">The sequence shown here is derived from an EMBL/GenBank/DDBJ whole genome shotgun (WGS) entry which is preliminary data.</text>
</comment>
<evidence type="ECO:0000313" key="2">
    <source>
        <dbReference type="EMBL" id="MCD3194891.1"/>
    </source>
</evidence>
<evidence type="ECO:0000313" key="3">
    <source>
        <dbReference type="Proteomes" id="UP000813637"/>
    </source>
</evidence>
<protein>
    <submittedName>
        <fullName evidence="2">Uncharacterized protein</fullName>
    </submittedName>
</protein>
<accession>A0A9Q3YZ77</accession>
<name>A0A9Q3YZ77_CLOBO</name>
<dbReference type="EMBL" id="JAAMYB010000004">
    <property type="protein sequence ID" value="MCD3194891.1"/>
    <property type="molecule type" value="Genomic_DNA"/>
</dbReference>
<dbReference type="RefSeq" id="WP_003380437.1">
    <property type="nucleotide sequence ID" value="NZ_JAAMYB010000004.1"/>
</dbReference>
<proteinExistence type="predicted"/>
<sequence>MNKKAIQQYFIALGIGMLVCGIWQGLELAIEGEITHRSVDDIIGLILVASLYFNFKSWANK</sequence>
<reference evidence="2" key="1">
    <citation type="submission" date="2020-02" db="EMBL/GenBank/DDBJ databases">
        <authorList>
            <person name="Fillo S."/>
            <person name="Giordani F."/>
            <person name="Tonon E."/>
            <person name="Drigo I."/>
            <person name="Anselmo A."/>
            <person name="Fortunato A."/>
            <person name="Bano L."/>
            <person name="Lista F."/>
        </authorList>
    </citation>
    <scope>NUCLEOTIDE SEQUENCE</scope>
    <source>
        <strain evidence="2">IZSVe-TV_9877_3_12</strain>
    </source>
</reference>
<feature type="transmembrane region" description="Helical" evidence="1">
    <location>
        <begin position="6"/>
        <end position="26"/>
    </location>
</feature>
<keyword evidence="1" id="KW-1133">Transmembrane helix</keyword>
<organism evidence="2 3">
    <name type="scientific">Clostridium botulinum C</name>
    <dbReference type="NCBI Taxonomy" id="36828"/>
    <lineage>
        <taxon>Bacteria</taxon>
        <taxon>Bacillati</taxon>
        <taxon>Bacillota</taxon>
        <taxon>Clostridia</taxon>
        <taxon>Eubacteriales</taxon>
        <taxon>Clostridiaceae</taxon>
        <taxon>Clostridium</taxon>
    </lineage>
</organism>
<gene>
    <name evidence="2" type="ORF">G8S53_06255</name>
</gene>